<keyword evidence="2" id="KW-0479">Metal-binding</keyword>
<organism evidence="8 9">
    <name type="scientific">Cetraspora pellucida</name>
    <dbReference type="NCBI Taxonomy" id="1433469"/>
    <lineage>
        <taxon>Eukaryota</taxon>
        <taxon>Fungi</taxon>
        <taxon>Fungi incertae sedis</taxon>
        <taxon>Mucoromycota</taxon>
        <taxon>Glomeromycotina</taxon>
        <taxon>Glomeromycetes</taxon>
        <taxon>Diversisporales</taxon>
        <taxon>Gigasporaceae</taxon>
        <taxon>Cetraspora</taxon>
    </lineage>
</organism>
<proteinExistence type="predicted"/>
<evidence type="ECO:0000256" key="3">
    <source>
        <dbReference type="ARBA" id="ARBA00022771"/>
    </source>
</evidence>
<dbReference type="PANTHER" id="PTHR46481:SF10">
    <property type="entry name" value="ZINC FINGER BED DOMAIN-CONTAINING PROTEIN 39"/>
    <property type="match status" value="1"/>
</dbReference>
<evidence type="ECO:0000256" key="5">
    <source>
        <dbReference type="ARBA" id="ARBA00023125"/>
    </source>
</evidence>
<keyword evidence="3" id="KW-0863">Zinc-finger</keyword>
<dbReference type="EMBL" id="CAJVQA010028207">
    <property type="protein sequence ID" value="CAG8794023.1"/>
    <property type="molecule type" value="Genomic_DNA"/>
</dbReference>
<evidence type="ECO:0000256" key="2">
    <source>
        <dbReference type="ARBA" id="ARBA00022723"/>
    </source>
</evidence>
<dbReference type="Pfam" id="PF14372">
    <property type="entry name" value="hAT-like_RNase-H"/>
    <property type="match status" value="1"/>
</dbReference>
<evidence type="ECO:0000313" key="9">
    <source>
        <dbReference type="Proteomes" id="UP000789759"/>
    </source>
</evidence>
<dbReference type="Proteomes" id="UP000789759">
    <property type="component" value="Unassembled WGS sequence"/>
</dbReference>
<feature type="non-terminal residue" evidence="8">
    <location>
        <position position="1"/>
    </location>
</feature>
<keyword evidence="9" id="KW-1185">Reference proteome</keyword>
<evidence type="ECO:0000256" key="4">
    <source>
        <dbReference type="ARBA" id="ARBA00022833"/>
    </source>
</evidence>
<evidence type="ECO:0000256" key="1">
    <source>
        <dbReference type="ARBA" id="ARBA00004123"/>
    </source>
</evidence>
<accession>A0A9N9JUE9</accession>
<dbReference type="SUPFAM" id="SSF53098">
    <property type="entry name" value="Ribonuclease H-like"/>
    <property type="match status" value="1"/>
</dbReference>
<dbReference type="InterPro" id="IPR052035">
    <property type="entry name" value="ZnF_BED_domain_contain"/>
</dbReference>
<dbReference type="GO" id="GO:0003677">
    <property type="term" value="F:DNA binding"/>
    <property type="evidence" value="ECO:0007669"/>
    <property type="project" value="UniProtKB-KW"/>
</dbReference>
<evidence type="ECO:0000313" key="8">
    <source>
        <dbReference type="EMBL" id="CAG8794023.1"/>
    </source>
</evidence>
<keyword evidence="6" id="KW-0539">Nucleus</keyword>
<dbReference type="AlphaFoldDB" id="A0A9N9JUE9"/>
<dbReference type="GO" id="GO:0005634">
    <property type="term" value="C:nucleus"/>
    <property type="evidence" value="ECO:0007669"/>
    <property type="project" value="UniProtKB-SubCell"/>
</dbReference>
<dbReference type="InterPro" id="IPR012337">
    <property type="entry name" value="RNaseH-like_sf"/>
</dbReference>
<gene>
    <name evidence="8" type="ORF">CPELLU_LOCUS17208</name>
</gene>
<sequence>MEDSTASPNDIIPSISTQSEIGKEIVGNTYHTKDHWMATYSINISRTYLKEHTLSCSSSPICKTHGDVFKQITKEEIDKSIVDLVVRIGISFSILDNPLFHKITRNLHYVINSYKNILAKTSGWISLTCDRWHSTVHKCHYIVITGSWISDDWKIVNIILNFQKSGQTAEEILSVIKDTLEKYSIENKIFTLTMNNTTTNKAVTWLFQNKLPNKELISIANPLASGRLDVLESYCQISRIKFLQPILEIDIVSDDEELINLIFFCKLLKPFEKAMLVLSKEESNSISNAIVVILEIGQHIRKATMIHQMKKKFDKYWNIIIDHVIIAHVLDLRYKLEHLKATLIEVGRYSENKAELFVNDIWQKIIYYRMKYTSAESLPAKTIEAIEINDDYPTSNNFLFLRRRMSNKRKYAKYANTIESELEQYESKSPEGELLEEFITDNERNGILYWES</sequence>
<protein>
    <submittedName>
        <fullName evidence="8">2896_t:CDS:1</fullName>
    </submittedName>
</protein>
<comment type="subcellular location">
    <subcellularLocation>
        <location evidence="1">Nucleus</location>
    </subcellularLocation>
</comment>
<keyword evidence="4" id="KW-0862">Zinc</keyword>
<comment type="caution">
    <text evidence="8">The sequence shown here is derived from an EMBL/GenBank/DDBJ whole genome shotgun (WGS) entry which is preliminary data.</text>
</comment>
<reference evidence="8" key="1">
    <citation type="submission" date="2021-06" db="EMBL/GenBank/DDBJ databases">
        <authorList>
            <person name="Kallberg Y."/>
            <person name="Tangrot J."/>
            <person name="Rosling A."/>
        </authorList>
    </citation>
    <scope>NUCLEOTIDE SEQUENCE</scope>
    <source>
        <strain evidence="8">FL966</strain>
    </source>
</reference>
<dbReference type="InterPro" id="IPR025525">
    <property type="entry name" value="hAT-like_transposase_RNase-H"/>
</dbReference>
<feature type="domain" description="hAT-like transposase RNase-H fold" evidence="7">
    <location>
        <begin position="299"/>
        <end position="348"/>
    </location>
</feature>
<evidence type="ECO:0000256" key="6">
    <source>
        <dbReference type="ARBA" id="ARBA00023242"/>
    </source>
</evidence>
<name>A0A9N9JUE9_9GLOM</name>
<evidence type="ECO:0000259" key="7">
    <source>
        <dbReference type="Pfam" id="PF14372"/>
    </source>
</evidence>
<keyword evidence="5" id="KW-0238">DNA-binding</keyword>
<dbReference type="PANTHER" id="PTHR46481">
    <property type="entry name" value="ZINC FINGER BED DOMAIN-CONTAINING PROTEIN 4"/>
    <property type="match status" value="1"/>
</dbReference>
<dbReference type="OrthoDB" id="5088237at2759"/>
<dbReference type="GO" id="GO:0008270">
    <property type="term" value="F:zinc ion binding"/>
    <property type="evidence" value="ECO:0007669"/>
    <property type="project" value="UniProtKB-KW"/>
</dbReference>